<feature type="transmembrane region" description="Helical" evidence="5">
    <location>
        <begin position="280"/>
        <end position="299"/>
    </location>
</feature>
<keyword evidence="2 5" id="KW-0812">Transmembrane</keyword>
<dbReference type="InterPro" id="IPR036259">
    <property type="entry name" value="MFS_trans_sf"/>
</dbReference>
<dbReference type="Gene3D" id="1.20.1250.20">
    <property type="entry name" value="MFS general substrate transporter like domains"/>
    <property type="match status" value="2"/>
</dbReference>
<evidence type="ECO:0000313" key="8">
    <source>
        <dbReference type="Proteomes" id="UP000440096"/>
    </source>
</evidence>
<feature type="transmembrane region" description="Helical" evidence="5">
    <location>
        <begin position="187"/>
        <end position="208"/>
    </location>
</feature>
<feature type="transmembrane region" description="Helical" evidence="5">
    <location>
        <begin position="332"/>
        <end position="352"/>
    </location>
</feature>
<evidence type="ECO:0000256" key="2">
    <source>
        <dbReference type="ARBA" id="ARBA00022692"/>
    </source>
</evidence>
<feature type="domain" description="Major facilitator superfamily (MFS) profile" evidence="6">
    <location>
        <begin position="32"/>
        <end position="419"/>
    </location>
</feature>
<dbReference type="GO" id="GO:0022857">
    <property type="term" value="F:transmembrane transporter activity"/>
    <property type="evidence" value="ECO:0007669"/>
    <property type="project" value="InterPro"/>
</dbReference>
<evidence type="ECO:0000256" key="3">
    <source>
        <dbReference type="ARBA" id="ARBA00022989"/>
    </source>
</evidence>
<evidence type="ECO:0000256" key="5">
    <source>
        <dbReference type="SAM" id="Phobius"/>
    </source>
</evidence>
<dbReference type="InterPro" id="IPR020846">
    <property type="entry name" value="MFS_dom"/>
</dbReference>
<dbReference type="Pfam" id="PF07690">
    <property type="entry name" value="MFS_1"/>
    <property type="match status" value="1"/>
</dbReference>
<name>A0A6N7Z1H1_9PSEU</name>
<proteinExistence type="predicted"/>
<feature type="transmembrane region" description="Helical" evidence="5">
    <location>
        <begin position="364"/>
        <end position="386"/>
    </location>
</feature>
<feature type="transmembrane region" description="Helical" evidence="5">
    <location>
        <begin position="30"/>
        <end position="56"/>
    </location>
</feature>
<dbReference type="InterPro" id="IPR050327">
    <property type="entry name" value="Proton-linked_MCT"/>
</dbReference>
<dbReference type="InterPro" id="IPR011701">
    <property type="entry name" value="MFS"/>
</dbReference>
<dbReference type="OrthoDB" id="146345at2"/>
<gene>
    <name evidence="7" type="ORF">GKO32_11700</name>
</gene>
<feature type="transmembrane region" description="Helical" evidence="5">
    <location>
        <begin position="155"/>
        <end position="181"/>
    </location>
</feature>
<dbReference type="PROSITE" id="PS50850">
    <property type="entry name" value="MFS"/>
    <property type="match status" value="1"/>
</dbReference>
<evidence type="ECO:0000256" key="4">
    <source>
        <dbReference type="ARBA" id="ARBA00023136"/>
    </source>
</evidence>
<evidence type="ECO:0000259" key="6">
    <source>
        <dbReference type="PROSITE" id="PS50850"/>
    </source>
</evidence>
<dbReference type="PANTHER" id="PTHR11360">
    <property type="entry name" value="MONOCARBOXYLATE TRANSPORTER"/>
    <property type="match status" value="1"/>
</dbReference>
<feature type="transmembrane region" description="Helical" evidence="5">
    <location>
        <begin position="122"/>
        <end position="143"/>
    </location>
</feature>
<dbReference type="EMBL" id="WMBA01000013">
    <property type="protein sequence ID" value="MTD54639.1"/>
    <property type="molecule type" value="Genomic_DNA"/>
</dbReference>
<evidence type="ECO:0000256" key="1">
    <source>
        <dbReference type="ARBA" id="ARBA00004651"/>
    </source>
</evidence>
<comment type="caution">
    <text evidence="7">The sequence shown here is derived from an EMBL/GenBank/DDBJ whole genome shotgun (WGS) entry which is preliminary data.</text>
</comment>
<accession>A0A6N7Z1H1</accession>
<keyword evidence="4 5" id="KW-0472">Membrane</keyword>
<dbReference type="GO" id="GO:0005886">
    <property type="term" value="C:plasma membrane"/>
    <property type="evidence" value="ECO:0007669"/>
    <property type="project" value="UniProtKB-SubCell"/>
</dbReference>
<dbReference type="SUPFAM" id="SSF103473">
    <property type="entry name" value="MFS general substrate transporter"/>
    <property type="match status" value="1"/>
</dbReference>
<dbReference type="Proteomes" id="UP000440096">
    <property type="component" value="Unassembled WGS sequence"/>
</dbReference>
<evidence type="ECO:0000313" key="7">
    <source>
        <dbReference type="EMBL" id="MTD54639.1"/>
    </source>
</evidence>
<feature type="transmembrane region" description="Helical" evidence="5">
    <location>
        <begin position="306"/>
        <end position="326"/>
    </location>
</feature>
<reference evidence="7 8" key="1">
    <citation type="submission" date="2019-11" db="EMBL/GenBank/DDBJ databases">
        <title>Draft genome of Amycolatopsis RM579.</title>
        <authorList>
            <person name="Duangmal K."/>
            <person name="Mingma R."/>
        </authorList>
    </citation>
    <scope>NUCLEOTIDE SEQUENCE [LARGE SCALE GENOMIC DNA]</scope>
    <source>
        <strain evidence="7 8">RM579</strain>
    </source>
</reference>
<dbReference type="RefSeq" id="WP_154756848.1">
    <property type="nucleotide sequence ID" value="NZ_WMBA01000013.1"/>
</dbReference>
<keyword evidence="8" id="KW-1185">Reference proteome</keyword>
<sequence>MNPVPDTHALLDAAEPQLSARAELRTHWSLLLAAVLGISVGIAAIPGNALAVFLRAMQQELGWSRAEISLGGTIVLLVVAGVSPLLGWVVDRVRTIWIVVVGLLGLAGCLLLFSVLGPSLGLYYGGCVLMGVAGAGSATVPYARVVSTAFVRAKGFALGLSTIGTGLAAFVLPVVLAPYAAAMGWRAGFVVLAGTVATGAVVIAFLMWRSPLATRPPTRLRRGDVQAGTGLPLGEAVRTRTFWTLIACFLLVMFAILGLQQQLLSYLQDVGVGVADAGRIASLSGIGVIIFRPLAGWVYDRVYAPLAAAIGFFIATVCIVALAVFGAGAAPFAALAIGLVSGAEFDLIGYLAARYFGARSYGRIYGLFYLAATAGGALSGVFYGAVQDATGSYLAAMYTTAALLVVGAGLLLSLRRYPPLEPATVSESPAAA</sequence>
<feature type="transmembrane region" description="Helical" evidence="5">
    <location>
        <begin position="392"/>
        <end position="412"/>
    </location>
</feature>
<organism evidence="7 8">
    <name type="scientific">Amycolatopsis pithecellobii</name>
    <dbReference type="NCBI Taxonomy" id="664692"/>
    <lineage>
        <taxon>Bacteria</taxon>
        <taxon>Bacillati</taxon>
        <taxon>Actinomycetota</taxon>
        <taxon>Actinomycetes</taxon>
        <taxon>Pseudonocardiales</taxon>
        <taxon>Pseudonocardiaceae</taxon>
        <taxon>Amycolatopsis</taxon>
    </lineage>
</organism>
<comment type="subcellular location">
    <subcellularLocation>
        <location evidence="1">Cell membrane</location>
        <topology evidence="1">Multi-pass membrane protein</topology>
    </subcellularLocation>
</comment>
<keyword evidence="3 5" id="KW-1133">Transmembrane helix</keyword>
<protein>
    <submittedName>
        <fullName evidence="7">MFS transporter</fullName>
    </submittedName>
</protein>
<dbReference type="AlphaFoldDB" id="A0A6N7Z1H1"/>
<feature type="transmembrane region" description="Helical" evidence="5">
    <location>
        <begin position="96"/>
        <end position="116"/>
    </location>
</feature>
<feature type="transmembrane region" description="Helical" evidence="5">
    <location>
        <begin position="68"/>
        <end position="89"/>
    </location>
</feature>
<feature type="transmembrane region" description="Helical" evidence="5">
    <location>
        <begin position="242"/>
        <end position="260"/>
    </location>
</feature>